<dbReference type="EMBL" id="JABDTM020000628">
    <property type="protein sequence ID" value="KAH0822639.1"/>
    <property type="molecule type" value="Genomic_DNA"/>
</dbReference>
<name>A0A8J6LH93_TENMO</name>
<accession>A0A8J6LH93</accession>
<keyword evidence="2" id="KW-1185">Reference proteome</keyword>
<evidence type="ECO:0000313" key="1">
    <source>
        <dbReference type="EMBL" id="KAH0822639.1"/>
    </source>
</evidence>
<organism evidence="1 2">
    <name type="scientific">Tenebrio molitor</name>
    <name type="common">Yellow mealworm beetle</name>
    <dbReference type="NCBI Taxonomy" id="7067"/>
    <lineage>
        <taxon>Eukaryota</taxon>
        <taxon>Metazoa</taxon>
        <taxon>Ecdysozoa</taxon>
        <taxon>Arthropoda</taxon>
        <taxon>Hexapoda</taxon>
        <taxon>Insecta</taxon>
        <taxon>Pterygota</taxon>
        <taxon>Neoptera</taxon>
        <taxon>Endopterygota</taxon>
        <taxon>Coleoptera</taxon>
        <taxon>Polyphaga</taxon>
        <taxon>Cucujiformia</taxon>
        <taxon>Tenebrionidae</taxon>
        <taxon>Tenebrio</taxon>
    </lineage>
</organism>
<sequence>MTDRAGLVFRFERDCGYDPETVCEKPRSWSPFCGCDGDKTPTGPYFDSGERDGPVGVPVQRYAVGVFLFRPLLKRYPRRAGVHQERRGGGHGLAL</sequence>
<gene>
    <name evidence="1" type="ORF">GEV33_000152</name>
</gene>
<reference evidence="1" key="1">
    <citation type="journal article" date="2020" name="J Insects Food Feed">
        <title>The yellow mealworm (Tenebrio molitor) genome: a resource for the emerging insects as food and feed industry.</title>
        <authorList>
            <person name="Eriksson T."/>
            <person name="Andere A."/>
            <person name="Kelstrup H."/>
            <person name="Emery V."/>
            <person name="Picard C."/>
        </authorList>
    </citation>
    <scope>NUCLEOTIDE SEQUENCE</scope>
    <source>
        <strain evidence="1">Stoneville</strain>
        <tissue evidence="1">Whole head</tissue>
    </source>
</reference>
<dbReference type="AlphaFoldDB" id="A0A8J6LH93"/>
<evidence type="ECO:0000313" key="2">
    <source>
        <dbReference type="Proteomes" id="UP000719412"/>
    </source>
</evidence>
<proteinExistence type="predicted"/>
<dbReference type="Proteomes" id="UP000719412">
    <property type="component" value="Unassembled WGS sequence"/>
</dbReference>
<protein>
    <submittedName>
        <fullName evidence="1">Uncharacterized protein</fullName>
    </submittedName>
</protein>
<reference evidence="1" key="2">
    <citation type="submission" date="2021-08" db="EMBL/GenBank/DDBJ databases">
        <authorList>
            <person name="Eriksson T."/>
        </authorList>
    </citation>
    <scope>NUCLEOTIDE SEQUENCE</scope>
    <source>
        <strain evidence="1">Stoneville</strain>
        <tissue evidence="1">Whole head</tissue>
    </source>
</reference>
<comment type="caution">
    <text evidence="1">The sequence shown here is derived from an EMBL/GenBank/DDBJ whole genome shotgun (WGS) entry which is preliminary data.</text>
</comment>